<dbReference type="InterPro" id="IPR001387">
    <property type="entry name" value="Cro/C1-type_HTH"/>
</dbReference>
<dbReference type="GO" id="GO:0003677">
    <property type="term" value="F:DNA binding"/>
    <property type="evidence" value="ECO:0007669"/>
    <property type="project" value="InterPro"/>
</dbReference>
<evidence type="ECO:0000259" key="1">
    <source>
        <dbReference type="PROSITE" id="PS50943"/>
    </source>
</evidence>
<organism evidence="2 3">
    <name type="scientific">Coleofasciculus chthonoplastes PCC 7420</name>
    <dbReference type="NCBI Taxonomy" id="118168"/>
    <lineage>
        <taxon>Bacteria</taxon>
        <taxon>Bacillati</taxon>
        <taxon>Cyanobacteriota</taxon>
        <taxon>Cyanophyceae</taxon>
        <taxon>Coleofasciculales</taxon>
        <taxon>Coleofasciculaceae</taxon>
        <taxon>Coleofasciculus</taxon>
    </lineage>
</organism>
<dbReference type="SUPFAM" id="SSF47413">
    <property type="entry name" value="lambda repressor-like DNA-binding domains"/>
    <property type="match status" value="1"/>
</dbReference>
<dbReference type="Gene3D" id="1.10.260.40">
    <property type="entry name" value="lambda repressor-like DNA-binding domains"/>
    <property type="match status" value="1"/>
</dbReference>
<dbReference type="eggNOG" id="COG1396">
    <property type="taxonomic scope" value="Bacteria"/>
</dbReference>
<evidence type="ECO:0000313" key="2">
    <source>
        <dbReference type="EMBL" id="EDX71602.1"/>
    </source>
</evidence>
<dbReference type="HOGENOM" id="CLU_3134452_0_0_3"/>
<dbReference type="Pfam" id="PF13560">
    <property type="entry name" value="HTH_31"/>
    <property type="match status" value="1"/>
</dbReference>
<dbReference type="AlphaFoldDB" id="B4W2P3"/>
<proteinExistence type="predicted"/>
<dbReference type="STRING" id="118168.MC7420_5227"/>
<accession>B4W2P3</accession>
<gene>
    <name evidence="2" type="ORF">MC7420_5227</name>
</gene>
<feature type="domain" description="HTH cro/C1-type" evidence="1">
    <location>
        <begin position="10"/>
        <end position="49"/>
    </location>
</feature>
<dbReference type="Proteomes" id="UP000003835">
    <property type="component" value="Unassembled WGS sequence"/>
</dbReference>
<name>B4W2P3_9CYAN</name>
<keyword evidence="3" id="KW-1185">Reference proteome</keyword>
<dbReference type="EMBL" id="DS989871">
    <property type="protein sequence ID" value="EDX71602.1"/>
    <property type="molecule type" value="Genomic_DNA"/>
</dbReference>
<dbReference type="CDD" id="cd00093">
    <property type="entry name" value="HTH_XRE"/>
    <property type="match status" value="1"/>
</dbReference>
<dbReference type="PROSITE" id="PS50943">
    <property type="entry name" value="HTH_CROC1"/>
    <property type="match status" value="1"/>
</dbReference>
<sequence>MNYEILGQRLRLARERSRISQTEAAQVIDVTAAALNQYESGKRRVDALT</sequence>
<reference evidence="2 3" key="1">
    <citation type="submission" date="2008-07" db="EMBL/GenBank/DDBJ databases">
        <authorList>
            <person name="Tandeau de Marsac N."/>
            <person name="Ferriera S."/>
            <person name="Johnson J."/>
            <person name="Kravitz S."/>
            <person name="Beeson K."/>
            <person name="Sutton G."/>
            <person name="Rogers Y.-H."/>
            <person name="Friedman R."/>
            <person name="Frazier M."/>
            <person name="Venter J.C."/>
        </authorList>
    </citation>
    <scope>NUCLEOTIDE SEQUENCE [LARGE SCALE GENOMIC DNA]</scope>
    <source>
        <strain evidence="2 3">PCC 7420</strain>
    </source>
</reference>
<evidence type="ECO:0000313" key="3">
    <source>
        <dbReference type="Proteomes" id="UP000003835"/>
    </source>
</evidence>
<dbReference type="InterPro" id="IPR010982">
    <property type="entry name" value="Lambda_DNA-bd_dom_sf"/>
</dbReference>
<protein>
    <recommendedName>
        <fullName evidence="1">HTH cro/C1-type domain-containing protein</fullName>
    </recommendedName>
</protein>